<dbReference type="InterPro" id="IPR000182">
    <property type="entry name" value="GNAT_dom"/>
</dbReference>
<dbReference type="SUPFAM" id="SSF55729">
    <property type="entry name" value="Acyl-CoA N-acyltransferases (Nat)"/>
    <property type="match status" value="1"/>
</dbReference>
<dbReference type="Gene3D" id="3.40.630.30">
    <property type="match status" value="1"/>
</dbReference>
<evidence type="ECO:0000259" key="1">
    <source>
        <dbReference type="PROSITE" id="PS51186"/>
    </source>
</evidence>
<accession>A0ABT6R0B4</accession>
<dbReference type="InterPro" id="IPR016181">
    <property type="entry name" value="Acyl_CoA_acyltransferase"/>
</dbReference>
<evidence type="ECO:0000313" key="3">
    <source>
        <dbReference type="Proteomes" id="UP001243286"/>
    </source>
</evidence>
<comment type="caution">
    <text evidence="2">The sequence shown here is derived from an EMBL/GenBank/DDBJ whole genome shotgun (WGS) entry which is preliminary data.</text>
</comment>
<protein>
    <submittedName>
        <fullName evidence="2">GNAT family N-acetyltransferase</fullName>
    </submittedName>
</protein>
<sequence length="149" mass="16774">MEMTIERVNDFDGYNWLPLLAKSSQEGFQLIERMLRKRRQETFQATGEAMFVVLSTTNQVLACGGYMKQAGQPATGRIRHVYVLPEVRSHGIGTALLKKIIAEAFLSYEKLVLYSEQADPFYQGLGFVPASGEKVTHMLDKTPFSHATQ</sequence>
<dbReference type="Proteomes" id="UP001243286">
    <property type="component" value="Unassembled WGS sequence"/>
</dbReference>
<organism evidence="2 3">
    <name type="scientific">Exiguobacterium antarcticum</name>
    <dbReference type="NCBI Taxonomy" id="132920"/>
    <lineage>
        <taxon>Bacteria</taxon>
        <taxon>Bacillati</taxon>
        <taxon>Bacillota</taxon>
        <taxon>Bacilli</taxon>
        <taxon>Bacillales</taxon>
        <taxon>Bacillales Family XII. Incertae Sedis</taxon>
        <taxon>Exiguobacterium</taxon>
    </lineage>
</organism>
<feature type="domain" description="N-acetyltransferase" evidence="1">
    <location>
        <begin position="3"/>
        <end position="143"/>
    </location>
</feature>
<proteinExistence type="predicted"/>
<reference evidence="2 3" key="1">
    <citation type="submission" date="2023-04" db="EMBL/GenBank/DDBJ databases">
        <title>Antarctic isolates genomes.</title>
        <authorList>
            <person name="Dimov S.G."/>
        </authorList>
    </citation>
    <scope>NUCLEOTIDE SEQUENCE [LARGE SCALE GENOMIC DNA]</scope>
    <source>
        <strain evidence="2 3">AL19</strain>
    </source>
</reference>
<evidence type="ECO:0000313" key="2">
    <source>
        <dbReference type="EMBL" id="MDI3234392.1"/>
    </source>
</evidence>
<name>A0ABT6R0B4_9BACL</name>
<dbReference type="CDD" id="cd04301">
    <property type="entry name" value="NAT_SF"/>
    <property type="match status" value="1"/>
</dbReference>
<dbReference type="EMBL" id="JASBQV010000005">
    <property type="protein sequence ID" value="MDI3234392.1"/>
    <property type="molecule type" value="Genomic_DNA"/>
</dbReference>
<gene>
    <name evidence="2" type="ORF">QK289_05190</name>
</gene>
<dbReference type="PROSITE" id="PS51186">
    <property type="entry name" value="GNAT"/>
    <property type="match status" value="1"/>
</dbReference>
<keyword evidence="3" id="KW-1185">Reference proteome</keyword>
<dbReference type="RefSeq" id="WP_282355146.1">
    <property type="nucleotide sequence ID" value="NZ_JASBQV010000005.1"/>
</dbReference>
<dbReference type="Pfam" id="PF13508">
    <property type="entry name" value="Acetyltransf_7"/>
    <property type="match status" value="1"/>
</dbReference>